<dbReference type="AlphaFoldDB" id="A0A4Y2GLJ0"/>
<sequence>MEVTRHFVGGEEEGYEKGDTLKLKLEGEEKEEKRARRLEEKEKDFGIYVTKTLSCSSIWTHRVNEPSCSDAEQHFLVPKSRKRINRYFPQEESLVHCKDIPELTANLPSTTDHNLSQ</sequence>
<dbReference type="EMBL" id="BGPR01001459">
    <property type="protein sequence ID" value="GBM54453.1"/>
    <property type="molecule type" value="Genomic_DNA"/>
</dbReference>
<protein>
    <submittedName>
        <fullName evidence="1">Uncharacterized protein</fullName>
    </submittedName>
</protein>
<name>A0A4Y2GLJ0_ARAVE</name>
<keyword evidence="2" id="KW-1185">Reference proteome</keyword>
<dbReference type="Proteomes" id="UP000499080">
    <property type="component" value="Unassembled WGS sequence"/>
</dbReference>
<accession>A0A4Y2GLJ0</accession>
<organism evidence="1 2">
    <name type="scientific">Araneus ventricosus</name>
    <name type="common">Orbweaver spider</name>
    <name type="synonym">Epeira ventricosa</name>
    <dbReference type="NCBI Taxonomy" id="182803"/>
    <lineage>
        <taxon>Eukaryota</taxon>
        <taxon>Metazoa</taxon>
        <taxon>Ecdysozoa</taxon>
        <taxon>Arthropoda</taxon>
        <taxon>Chelicerata</taxon>
        <taxon>Arachnida</taxon>
        <taxon>Araneae</taxon>
        <taxon>Araneomorphae</taxon>
        <taxon>Entelegynae</taxon>
        <taxon>Araneoidea</taxon>
        <taxon>Araneidae</taxon>
        <taxon>Araneus</taxon>
    </lineage>
</organism>
<gene>
    <name evidence="1" type="ORF">AVEN_150609_1</name>
</gene>
<proteinExistence type="predicted"/>
<evidence type="ECO:0000313" key="2">
    <source>
        <dbReference type="Proteomes" id="UP000499080"/>
    </source>
</evidence>
<evidence type="ECO:0000313" key="1">
    <source>
        <dbReference type="EMBL" id="GBM54453.1"/>
    </source>
</evidence>
<comment type="caution">
    <text evidence="1">The sequence shown here is derived from an EMBL/GenBank/DDBJ whole genome shotgun (WGS) entry which is preliminary data.</text>
</comment>
<reference evidence="1 2" key="1">
    <citation type="journal article" date="2019" name="Sci. Rep.">
        <title>Orb-weaving spider Araneus ventricosus genome elucidates the spidroin gene catalogue.</title>
        <authorList>
            <person name="Kono N."/>
            <person name="Nakamura H."/>
            <person name="Ohtoshi R."/>
            <person name="Moran D.A.P."/>
            <person name="Shinohara A."/>
            <person name="Yoshida Y."/>
            <person name="Fujiwara M."/>
            <person name="Mori M."/>
            <person name="Tomita M."/>
            <person name="Arakawa K."/>
        </authorList>
    </citation>
    <scope>NUCLEOTIDE SEQUENCE [LARGE SCALE GENOMIC DNA]</scope>
</reference>